<dbReference type="RefSeq" id="WP_096348548.1">
    <property type="nucleotide sequence ID" value="NZ_QOVF01000002.1"/>
</dbReference>
<organism evidence="2 3">
    <name type="scientific">Halopseudomonas laoshanensis</name>
    <dbReference type="NCBI Taxonomy" id="2268758"/>
    <lineage>
        <taxon>Bacteria</taxon>
        <taxon>Pseudomonadati</taxon>
        <taxon>Pseudomonadota</taxon>
        <taxon>Gammaproteobacteria</taxon>
        <taxon>Pseudomonadales</taxon>
        <taxon>Pseudomonadaceae</taxon>
        <taxon>Halopseudomonas</taxon>
    </lineage>
</organism>
<dbReference type="EMBL" id="QOVF01000002">
    <property type="protein sequence ID" value="KAA0695382.1"/>
    <property type="molecule type" value="Genomic_DNA"/>
</dbReference>
<dbReference type="SUPFAM" id="SSF55008">
    <property type="entry name" value="HMA, heavy metal-associated domain"/>
    <property type="match status" value="1"/>
</dbReference>
<accession>A0A7V7GUY5</accession>
<evidence type="ECO:0000313" key="2">
    <source>
        <dbReference type="EMBL" id="KAA0695382.1"/>
    </source>
</evidence>
<dbReference type="PROSITE" id="PS50846">
    <property type="entry name" value="HMA_2"/>
    <property type="match status" value="1"/>
</dbReference>
<protein>
    <submittedName>
        <fullName evidence="2">Copper chaperone</fullName>
    </submittedName>
</protein>
<keyword evidence="3" id="KW-1185">Reference proteome</keyword>
<dbReference type="InterPro" id="IPR036163">
    <property type="entry name" value="HMA_dom_sf"/>
</dbReference>
<dbReference type="Pfam" id="PF00403">
    <property type="entry name" value="HMA"/>
    <property type="match status" value="1"/>
</dbReference>
<dbReference type="InterPro" id="IPR006121">
    <property type="entry name" value="HMA_dom"/>
</dbReference>
<dbReference type="OrthoDB" id="9814359at2"/>
<dbReference type="GO" id="GO:0046872">
    <property type="term" value="F:metal ion binding"/>
    <property type="evidence" value="ECO:0007669"/>
    <property type="project" value="InterPro"/>
</dbReference>
<name>A0A7V7GUY5_9GAMM</name>
<feature type="domain" description="HMA" evidence="1">
    <location>
        <begin position="1"/>
        <end position="63"/>
    </location>
</feature>
<dbReference type="Gene3D" id="3.30.70.100">
    <property type="match status" value="1"/>
</dbReference>
<sequence length="64" mass="6869">MFRLHIPNMTCGGCAKSVTRALLNVDPQARIETDPPAREVRVNSDLAESAFLAALSEAGYPAKP</sequence>
<dbReference type="Proteomes" id="UP000463138">
    <property type="component" value="Unassembled WGS sequence"/>
</dbReference>
<gene>
    <name evidence="2" type="ORF">DT594_10740</name>
</gene>
<comment type="caution">
    <text evidence="2">The sequence shown here is derived from an EMBL/GenBank/DDBJ whole genome shotgun (WGS) entry which is preliminary data.</text>
</comment>
<reference evidence="2 3" key="1">
    <citation type="submission" date="2018-07" db="EMBL/GenBank/DDBJ databases">
        <title>Pseudomonas laoshanensis sp. nov., isolated from soil.</title>
        <authorList>
            <person name="Sun J."/>
            <person name="Yu L."/>
            <person name="Wang M."/>
            <person name="Zhang C."/>
        </authorList>
    </citation>
    <scope>NUCLEOTIDE SEQUENCE [LARGE SCALE GENOMIC DNA]</scope>
    <source>
        <strain evidence="2 3">Y22</strain>
    </source>
</reference>
<proteinExistence type="predicted"/>
<evidence type="ECO:0000313" key="3">
    <source>
        <dbReference type="Proteomes" id="UP000463138"/>
    </source>
</evidence>
<dbReference type="CDD" id="cd00371">
    <property type="entry name" value="HMA"/>
    <property type="match status" value="1"/>
</dbReference>
<evidence type="ECO:0000259" key="1">
    <source>
        <dbReference type="PROSITE" id="PS50846"/>
    </source>
</evidence>
<dbReference type="AlphaFoldDB" id="A0A7V7GUY5"/>